<feature type="compositionally biased region" description="Basic and acidic residues" evidence="4">
    <location>
        <begin position="905"/>
        <end position="919"/>
    </location>
</feature>
<dbReference type="GO" id="GO:0006897">
    <property type="term" value="P:endocytosis"/>
    <property type="evidence" value="ECO:0007669"/>
    <property type="project" value="TreeGrafter"/>
</dbReference>
<dbReference type="SMART" id="SM00027">
    <property type="entry name" value="EH"/>
    <property type="match status" value="3"/>
</dbReference>
<dbReference type="PROSITE" id="PS50031">
    <property type="entry name" value="EH"/>
    <property type="match status" value="3"/>
</dbReference>
<dbReference type="OrthoDB" id="524326at2759"/>
<reference evidence="8 9" key="1">
    <citation type="journal article" date="2011" name="DNA Res.">
        <title>Whole-genome sequencing of sake yeast Saccharomyces cerevisiae Kyokai no. 7.</title>
        <authorList>
            <person name="Akao T."/>
            <person name="Yashiro I."/>
            <person name="Hosoyama A."/>
            <person name="Kitagaki H."/>
            <person name="Horikawa H."/>
            <person name="Watanabe D."/>
            <person name="Akada R."/>
            <person name="Ando Y."/>
            <person name="Harashima S."/>
            <person name="Inoue T."/>
            <person name="Inoue Y."/>
            <person name="Kajiwara S."/>
            <person name="Kitamoto K."/>
            <person name="Kitamoto N."/>
            <person name="Kobayashi O."/>
            <person name="Kuhara S."/>
            <person name="Masubuchi T."/>
            <person name="Mizoguchi H."/>
            <person name="Nakao Y."/>
            <person name="Nakazato A."/>
            <person name="Namise M."/>
            <person name="Oba T."/>
            <person name="Ogata T."/>
            <person name="Ohta A."/>
            <person name="Sato M."/>
            <person name="Shibasaki S."/>
            <person name="Takatsume Y."/>
            <person name="Tanimoto S."/>
            <person name="Tsuboi H."/>
            <person name="Nishimura A."/>
            <person name="Yoda K."/>
            <person name="Ishikawa T."/>
            <person name="Iwashita K."/>
            <person name="Fujita N."/>
            <person name="Shimoi H."/>
        </authorList>
    </citation>
    <scope>NUCLEOTIDE SEQUENCE [LARGE SCALE GENOMIC DNA]</scope>
    <source>
        <strain evidence="9">Kyokai no. 7 / NBRC 101557</strain>
    </source>
</reference>
<dbReference type="Pfam" id="PF00627">
    <property type="entry name" value="UBA"/>
    <property type="match status" value="1"/>
</dbReference>
<organism evidence="8 9">
    <name type="scientific">Saccharomyces cerevisiae (strain Kyokai no. 7 / NBRC 101557)</name>
    <name type="common">Baker's yeast</name>
    <dbReference type="NCBI Taxonomy" id="721032"/>
    <lineage>
        <taxon>Eukaryota</taxon>
        <taxon>Fungi</taxon>
        <taxon>Dikarya</taxon>
        <taxon>Ascomycota</taxon>
        <taxon>Saccharomycotina</taxon>
        <taxon>Saccharomycetes</taxon>
        <taxon>Saccharomycetales</taxon>
        <taxon>Saccharomycetaceae</taxon>
        <taxon>Saccharomyces</taxon>
    </lineage>
</organism>
<feature type="region of interest" description="Disordered" evidence="4">
    <location>
        <begin position="898"/>
        <end position="919"/>
    </location>
</feature>
<feature type="domain" description="EF-hand" evidence="7">
    <location>
        <begin position="167"/>
        <end position="202"/>
    </location>
</feature>
<keyword evidence="2 3" id="KW-0175">Coiled coil</keyword>
<dbReference type="InterPro" id="IPR018247">
    <property type="entry name" value="EF_Hand_1_Ca_BS"/>
</dbReference>
<feature type="domain" description="EH" evidence="6">
    <location>
        <begin position="277"/>
        <end position="366"/>
    </location>
</feature>
<feature type="coiled-coil region" evidence="3">
    <location>
        <begin position="788"/>
        <end position="878"/>
    </location>
</feature>
<feature type="domain" description="UBA" evidence="5">
    <location>
        <begin position="1338"/>
        <end position="1380"/>
    </location>
</feature>
<dbReference type="Gene3D" id="1.10.238.10">
    <property type="entry name" value="EF-hand"/>
    <property type="match status" value="3"/>
</dbReference>
<feature type="domain" description="EF-hand" evidence="7">
    <location>
        <begin position="47"/>
        <end position="82"/>
    </location>
</feature>
<dbReference type="SUPFAM" id="SSF47473">
    <property type="entry name" value="EF-hand"/>
    <property type="match status" value="3"/>
</dbReference>
<dbReference type="SMART" id="SM00054">
    <property type="entry name" value="EFh"/>
    <property type="match status" value="2"/>
</dbReference>
<feature type="domain" description="EH" evidence="6">
    <location>
        <begin position="14"/>
        <end position="113"/>
    </location>
</feature>
<feature type="region of interest" description="Disordered" evidence="4">
    <location>
        <begin position="1298"/>
        <end position="1322"/>
    </location>
</feature>
<feature type="compositionally biased region" description="Polar residues" evidence="4">
    <location>
        <begin position="1147"/>
        <end position="1164"/>
    </location>
</feature>
<dbReference type="GO" id="GO:0005509">
    <property type="term" value="F:calcium ion binding"/>
    <property type="evidence" value="ECO:0007669"/>
    <property type="project" value="InterPro"/>
</dbReference>
<dbReference type="Pfam" id="PF12763">
    <property type="entry name" value="EH"/>
    <property type="match status" value="3"/>
</dbReference>
<dbReference type="CDD" id="cd00052">
    <property type="entry name" value="EH"/>
    <property type="match status" value="3"/>
</dbReference>
<dbReference type="SMART" id="SM00165">
    <property type="entry name" value="UBA"/>
    <property type="match status" value="1"/>
</dbReference>
<feature type="compositionally biased region" description="Polar residues" evidence="4">
    <location>
        <begin position="960"/>
        <end position="989"/>
    </location>
</feature>
<evidence type="ECO:0000256" key="3">
    <source>
        <dbReference type="SAM" id="Coils"/>
    </source>
</evidence>
<dbReference type="FunFam" id="1.10.8.10:FF:000010">
    <property type="entry name" value="Putative ubiquitin-conjugating enzyme e2 k"/>
    <property type="match status" value="1"/>
</dbReference>
<feature type="compositionally biased region" description="Polar residues" evidence="4">
    <location>
        <begin position="1005"/>
        <end position="1019"/>
    </location>
</feature>
<dbReference type="PANTHER" id="PTHR11216">
    <property type="entry name" value="EH DOMAIN"/>
    <property type="match status" value="1"/>
</dbReference>
<evidence type="ECO:0000256" key="2">
    <source>
        <dbReference type="ARBA" id="ARBA00023054"/>
    </source>
</evidence>
<feature type="compositionally biased region" description="Polar residues" evidence="4">
    <location>
        <begin position="1037"/>
        <end position="1049"/>
    </location>
</feature>
<dbReference type="GO" id="GO:0016197">
    <property type="term" value="P:endosomal transport"/>
    <property type="evidence" value="ECO:0007669"/>
    <property type="project" value="TreeGrafter"/>
</dbReference>
<feature type="coiled-coil region" evidence="3">
    <location>
        <begin position="599"/>
        <end position="745"/>
    </location>
</feature>
<comment type="caution">
    <text evidence="8">The sequence shown here is derived from an EMBL/GenBank/DDBJ whole genome shotgun (WGS) entry which is preliminary data.</text>
</comment>
<feature type="compositionally biased region" description="Polar residues" evidence="4">
    <location>
        <begin position="1253"/>
        <end position="1285"/>
    </location>
</feature>
<dbReference type="HOGENOM" id="CLU_002993_0_0_1"/>
<feature type="compositionally biased region" description="Low complexity" evidence="4">
    <location>
        <begin position="448"/>
        <end position="470"/>
    </location>
</feature>
<gene>
    <name evidence="8" type="primary">K7_EDE1</name>
    <name evidence="8" type="ORF">SYK7_002121</name>
</gene>
<feature type="compositionally biased region" description="Acidic residues" evidence="4">
    <location>
        <begin position="1201"/>
        <end position="1226"/>
    </location>
</feature>
<feature type="compositionally biased region" description="Polar residues" evidence="4">
    <location>
        <begin position="1093"/>
        <end position="1103"/>
    </location>
</feature>
<evidence type="ECO:0000259" key="7">
    <source>
        <dbReference type="PROSITE" id="PS50222"/>
    </source>
</evidence>
<dbReference type="Gene3D" id="1.10.8.10">
    <property type="entry name" value="DNA helicase RuvA subunit, C-terminal domain"/>
    <property type="match status" value="1"/>
</dbReference>
<sequence length="1381" mass="150766">MASITFRTPLSSQEQAFYNQKFHQLDTEDLGVVTGEAVRPLFASSGLPGQLLSQVWATVDIDNKGFLNLNEFSAALRMIAQLQNAPNQPISAALYESTPTQLASFSINQNPAPMQSGSATGNTNNTDIPALSSNDIAKFSQLFDRTAKGAQTVAGDKAKDIFLKARLPNQTLGEIWALCDRDASGVLDKSEFIMAMYLIQLCMSHHPSMNTPPAVLPTQLWDSIRLEPVVVNQPNRTTPLSANSTGVSSLTRHSTISRLSTGAFSNAASDWSLSFEKKQQFDAIFDSLDKQHAGSLSSAVLVPFFLSSRLNQETLATIWDLADIHNNAEFTKLEFAIAMFLIQKKNAGVELPDVIPNELLQSPALGLYPPNPLPQQQSAPQIAIPSRASKPSLQDMPHQVSAPAVNTQPTVPQVLPQNSNNGSLNDLLALNPSFSSPSPTKAQTVVQNNTNNSFSYDNNNGQATLQQQQPQQPPPLTHSSSGLKKFTPTSNFGQSIIKEEPEEQEQLRESSDTFSAQPPPVPKHASSPVKRTASTTLPQVPNFSAFSMPAGAATSAATGAAVGAAVGAAALGASAFSRSSNNAFKNQDLFADGEASAQLSNATTEMANLSNQVNSLSKQASITNDKKSRATQELKRVTEMKNSIQIKLNNLRSTHDQNVKQTEQLEAQVLQVNKENETLAQQLAVSEANYHAAESKLNELTTDLQESQTKNAELKEQITNLNSMTASLQSQLNEKQQQVKQERSMVDVNSKQLELNQVTVANLQKEIDGLGEKISVYLTKQKELNDYQKTVEEQHAQLQAKYQDLSNKDTDLTDREKQLEERNRQIEEQENLYHQHVSKLQEMFDDLSQRKASFEKADQELKERNIEYANNVRELSERQMNLAMGQLPEDAKDIIAKSASNTDTTTKEATSRGNVHEDTVSKFVETTVENSNLNVNRVKDDEEKTERTESDVFDRDVPTLGSQSDSENANTNNGTQSGNETANPNLTETLSDRFDGDLNEYGIPRSQSLTSSVANNAPQSVRDDVELPETLEERDTINNTANRDNTGNLSHIPGEWEATPATASTDVLSNETTEVIEDGSTTKRANSNEDGESVSSIQESPKISAQPKAKTINEEFPPIQELHIDESDSSSSDDDEFEDTREIPSATVKTLQTPYNAQPTSSLETHTEQVIKYPAPGTSPSHNEGNSKKASTNSILPVKDEFDDEFAGLEQAAVEEDNGADSESEFENVANAGSMEQFETIDHKDLDDELQMNAFTGTLTSPSNPNIPKPQVQQQSTSDPAQVSNDEWDEIFAGFGNSKAEPTKVATPSIPQQPIPLKNDPIVDASLSKGPIVNRGVATTPKSLAVEELSGMGFTEEEAHNALEKCNWDLEAATNFLLDSA</sequence>
<feature type="compositionally biased region" description="Polar residues" evidence="4">
    <location>
        <begin position="404"/>
        <end position="424"/>
    </location>
</feature>
<feature type="compositionally biased region" description="Basic and acidic residues" evidence="4">
    <location>
        <begin position="1021"/>
        <end position="1036"/>
    </location>
</feature>
<dbReference type="InterPro" id="IPR000261">
    <property type="entry name" value="EH_dom"/>
</dbReference>
<dbReference type="GO" id="GO:0005886">
    <property type="term" value="C:plasma membrane"/>
    <property type="evidence" value="ECO:0007669"/>
    <property type="project" value="TreeGrafter"/>
</dbReference>
<dbReference type="GO" id="GO:0005737">
    <property type="term" value="C:cytoplasm"/>
    <property type="evidence" value="ECO:0007669"/>
    <property type="project" value="TreeGrafter"/>
</dbReference>
<dbReference type="FunFam" id="1.10.238.10:FF:000437">
    <property type="entry name" value="Ede1p"/>
    <property type="match status" value="1"/>
</dbReference>
<feature type="region of interest" description="Disordered" evidence="4">
    <location>
        <begin position="933"/>
        <end position="1286"/>
    </location>
</feature>
<feature type="compositionally biased region" description="Polar residues" evidence="4">
    <location>
        <begin position="477"/>
        <end position="494"/>
    </location>
</feature>
<dbReference type="CDD" id="cd14285">
    <property type="entry name" value="UBA_scEDE1_like"/>
    <property type="match status" value="1"/>
</dbReference>
<dbReference type="PANTHER" id="PTHR11216:SF170">
    <property type="entry name" value="DYNAMIN ASSOCIATED PROTEIN 160, ISOFORM D"/>
    <property type="match status" value="1"/>
</dbReference>
<dbReference type="InterPro" id="IPR002048">
    <property type="entry name" value="EF_hand_dom"/>
</dbReference>
<feature type="compositionally biased region" description="Polar residues" evidence="4">
    <location>
        <begin position="1061"/>
        <end position="1073"/>
    </location>
</feature>
<dbReference type="PROSITE" id="PS00018">
    <property type="entry name" value="EF_HAND_1"/>
    <property type="match status" value="1"/>
</dbReference>
<dbReference type="Proteomes" id="UP000001608">
    <property type="component" value="Chromosome 2"/>
</dbReference>
<evidence type="ECO:0000259" key="6">
    <source>
        <dbReference type="PROSITE" id="PS50031"/>
    </source>
</evidence>
<evidence type="ECO:0000256" key="1">
    <source>
        <dbReference type="ARBA" id="ARBA00022837"/>
    </source>
</evidence>
<dbReference type="PROSITE" id="PS50222">
    <property type="entry name" value="EF_HAND_2"/>
    <property type="match status" value="2"/>
</dbReference>
<feature type="compositionally biased region" description="Polar residues" evidence="4">
    <location>
        <begin position="1178"/>
        <end position="1195"/>
    </location>
</feature>
<dbReference type="InterPro" id="IPR015940">
    <property type="entry name" value="UBA"/>
</dbReference>
<feature type="region of interest" description="Disordered" evidence="4">
    <location>
        <begin position="389"/>
        <end position="534"/>
    </location>
</feature>
<feature type="compositionally biased region" description="Polar residues" evidence="4">
    <location>
        <begin position="432"/>
        <end position="447"/>
    </location>
</feature>
<dbReference type="EMBL" id="DG000038">
    <property type="protein sequence ID" value="GAA21503.1"/>
    <property type="molecule type" value="Genomic_DNA"/>
</dbReference>
<dbReference type="InterPro" id="IPR011992">
    <property type="entry name" value="EF-hand-dom_pair"/>
</dbReference>
<dbReference type="PROSITE" id="PS50030">
    <property type="entry name" value="UBA"/>
    <property type="match status" value="1"/>
</dbReference>
<feature type="compositionally biased region" description="Acidic residues" evidence="4">
    <location>
        <begin position="1127"/>
        <end position="1139"/>
    </location>
</feature>
<evidence type="ECO:0000256" key="4">
    <source>
        <dbReference type="SAM" id="MobiDB-lite"/>
    </source>
</evidence>
<evidence type="ECO:0000313" key="9">
    <source>
        <dbReference type="Proteomes" id="UP000001608"/>
    </source>
</evidence>
<evidence type="ECO:0000259" key="5">
    <source>
        <dbReference type="PROSITE" id="PS50030"/>
    </source>
</evidence>
<keyword evidence="1" id="KW-0106">Calcium</keyword>
<proteinExistence type="predicted"/>
<accession>G2W8W0</accession>
<evidence type="ECO:0000313" key="8">
    <source>
        <dbReference type="EMBL" id="GAA21503.1"/>
    </source>
</evidence>
<feature type="domain" description="EH" evidence="6">
    <location>
        <begin position="135"/>
        <end position="227"/>
    </location>
</feature>
<protein>
    <submittedName>
        <fullName evidence="8">K7_Ede1p</fullName>
    </submittedName>
</protein>
<dbReference type="InterPro" id="IPR009060">
    <property type="entry name" value="UBA-like_sf"/>
</dbReference>
<dbReference type="SUPFAM" id="SSF46934">
    <property type="entry name" value="UBA-like"/>
    <property type="match status" value="1"/>
</dbReference>
<feature type="compositionally biased region" description="Basic and acidic residues" evidence="4">
    <location>
        <begin position="937"/>
        <end position="957"/>
    </location>
</feature>
<name>G2W8W0_YEASK</name>